<gene>
    <name evidence="1" type="ORF">SAMN02982985_05215</name>
</gene>
<sequence>MNNTPNTACGSSEMVGAMSFCSVWPMARALLSGVLPSVGNANLRLAIEALMAAANAVCSPAAAAQLRLEQFGLKAPAGPAAFLAGLSDNELQVLAQVQRNAEQRGVATADDVGGGIF</sequence>
<dbReference type="RefSeq" id="WP_093390616.1">
    <property type="nucleotide sequence ID" value="NZ_FOTW01000031.1"/>
</dbReference>
<dbReference type="STRING" id="758825.SAMN02982985_05215"/>
<protein>
    <submittedName>
        <fullName evidence="1">Uncharacterized protein</fullName>
    </submittedName>
</protein>
<proteinExistence type="predicted"/>
<accession>A0A1I4THX1</accession>
<evidence type="ECO:0000313" key="1">
    <source>
        <dbReference type="EMBL" id="SFM76140.1"/>
    </source>
</evidence>
<reference evidence="1 2" key="1">
    <citation type="submission" date="2016-10" db="EMBL/GenBank/DDBJ databases">
        <authorList>
            <person name="de Groot N.N."/>
        </authorList>
    </citation>
    <scope>NUCLEOTIDE SEQUENCE [LARGE SCALE GENOMIC DNA]</scope>
    <source>
        <strain evidence="1 2">ATCC 43154</strain>
    </source>
</reference>
<dbReference type="Proteomes" id="UP000199470">
    <property type="component" value="Unassembled WGS sequence"/>
</dbReference>
<dbReference type="EMBL" id="FOTW01000031">
    <property type="protein sequence ID" value="SFM76140.1"/>
    <property type="molecule type" value="Genomic_DNA"/>
</dbReference>
<evidence type="ECO:0000313" key="2">
    <source>
        <dbReference type="Proteomes" id="UP000199470"/>
    </source>
</evidence>
<name>A0A1I4THX1_9BURK</name>
<dbReference type="OrthoDB" id="10002380at2"/>
<keyword evidence="2" id="KW-1185">Reference proteome</keyword>
<organism evidence="1 2">
    <name type="scientific">Rugamonas rubra</name>
    <dbReference type="NCBI Taxonomy" id="758825"/>
    <lineage>
        <taxon>Bacteria</taxon>
        <taxon>Pseudomonadati</taxon>
        <taxon>Pseudomonadota</taxon>
        <taxon>Betaproteobacteria</taxon>
        <taxon>Burkholderiales</taxon>
        <taxon>Oxalobacteraceae</taxon>
        <taxon>Telluria group</taxon>
        <taxon>Rugamonas</taxon>
    </lineage>
</organism>
<dbReference type="AlphaFoldDB" id="A0A1I4THX1"/>